<sequence length="291" mass="30058">MAPIMTPLFAPQVPAVVLLVRDIGKSRDFYAKGLGYVPGGGCDAGAGAGETLAGAFGQSLRLVPVVSDRPVAEVGCMHECMDGRVVLCVSVADRERAASAIMAHGGGRAANRLGDTPLYLGPDGELILLEERGLPGVERVRLVVYDFDGVMTDNRVFVDQDGRESVAANRSDGLAVGMIARLGVDQCILSTETNPVVQARAMKLGLIAESGVADKPAALVALAERRGVALADILFVGNDVNDAGAMALAGFCVAPADAHPSVRALAGYVTLARGGHGVVRELADLLMAARS</sequence>
<evidence type="ECO:0000256" key="6">
    <source>
        <dbReference type="ARBA" id="ARBA00022842"/>
    </source>
</evidence>
<dbReference type="PANTHER" id="PTHR21485">
    <property type="entry name" value="HAD SUPERFAMILY MEMBERS CMAS AND KDSC"/>
    <property type="match status" value="1"/>
</dbReference>
<dbReference type="GO" id="GO:0046872">
    <property type="term" value="F:metal ion binding"/>
    <property type="evidence" value="ECO:0007669"/>
    <property type="project" value="UniProtKB-KW"/>
</dbReference>
<gene>
    <name evidence="7" type="ordered locus">Daes_0020</name>
</gene>
<keyword evidence="8" id="KW-1185">Reference proteome</keyword>
<dbReference type="SFLD" id="SFLDS00003">
    <property type="entry name" value="Haloacid_Dehalogenase"/>
    <property type="match status" value="1"/>
</dbReference>
<keyword evidence="6" id="KW-0460">Magnesium</keyword>
<comment type="similarity">
    <text evidence="2">Belongs to the KdsC family.</text>
</comment>
<evidence type="ECO:0000256" key="2">
    <source>
        <dbReference type="ARBA" id="ARBA00005893"/>
    </source>
</evidence>
<keyword evidence="4" id="KW-0479">Metal-binding</keyword>
<dbReference type="SUPFAM" id="SSF54593">
    <property type="entry name" value="Glyoxalase/Bleomycin resistance protein/Dihydroxybiphenyl dioxygenase"/>
    <property type="match status" value="1"/>
</dbReference>
<evidence type="ECO:0000256" key="1">
    <source>
        <dbReference type="ARBA" id="ARBA00001946"/>
    </source>
</evidence>
<proteinExistence type="inferred from homology"/>
<dbReference type="InterPro" id="IPR029068">
    <property type="entry name" value="Glyas_Bleomycin-R_OHBP_Dase"/>
</dbReference>
<dbReference type="InterPro" id="IPR023214">
    <property type="entry name" value="HAD_sf"/>
</dbReference>
<evidence type="ECO:0000256" key="5">
    <source>
        <dbReference type="ARBA" id="ARBA00022801"/>
    </source>
</evidence>
<dbReference type="SUPFAM" id="SSF56784">
    <property type="entry name" value="HAD-like"/>
    <property type="match status" value="1"/>
</dbReference>
<organism evidence="7 8">
    <name type="scientific">Pseudodesulfovibrio aespoeensis (strain ATCC 700646 / DSM 10631 / Aspo-2)</name>
    <name type="common">Desulfovibrio aespoeensis</name>
    <dbReference type="NCBI Taxonomy" id="643562"/>
    <lineage>
        <taxon>Bacteria</taxon>
        <taxon>Pseudomonadati</taxon>
        <taxon>Thermodesulfobacteriota</taxon>
        <taxon>Desulfovibrionia</taxon>
        <taxon>Desulfovibrionales</taxon>
        <taxon>Desulfovibrionaceae</taxon>
    </lineage>
</organism>
<dbReference type="KEGG" id="das:Daes_0020"/>
<comment type="subunit">
    <text evidence="3">Homotetramer.</text>
</comment>
<name>E6VTV7_PSEA9</name>
<accession>E6VTV7</accession>
<dbReference type="PANTHER" id="PTHR21485:SF3">
    <property type="entry name" value="N-ACYLNEURAMINATE CYTIDYLYLTRANSFERASE"/>
    <property type="match status" value="1"/>
</dbReference>
<evidence type="ECO:0000256" key="3">
    <source>
        <dbReference type="ARBA" id="ARBA00011881"/>
    </source>
</evidence>
<dbReference type="RefSeq" id="WP_013512986.1">
    <property type="nucleotide sequence ID" value="NC_014844.1"/>
</dbReference>
<dbReference type="eggNOG" id="COG1778">
    <property type="taxonomic scope" value="Bacteria"/>
</dbReference>
<reference evidence="7 8" key="2">
    <citation type="journal article" date="2014" name="Genome Announc.">
        <title>Complete Genome Sequence of the Subsurface, Mesophilic Sulfate-Reducing Bacterium Desulfovibrio aespoeensis Aspo-2.</title>
        <authorList>
            <person name="Pedersen K."/>
            <person name="Bengtsson A."/>
            <person name="Edlund J."/>
            <person name="Rabe L."/>
            <person name="Hazen T."/>
            <person name="Chakraborty R."/>
            <person name="Goodwin L."/>
            <person name="Shapiro N."/>
        </authorList>
    </citation>
    <scope>NUCLEOTIDE SEQUENCE [LARGE SCALE GENOMIC DNA]</scope>
    <source>
        <strain evidence="8">ATCC 700646 / DSM 10631 / Aspo-2</strain>
    </source>
</reference>
<dbReference type="InterPro" id="IPR010023">
    <property type="entry name" value="KdsC_fam"/>
</dbReference>
<dbReference type="SFLD" id="SFLDG01136">
    <property type="entry name" value="C1.6:_Phosphoserine_Phosphatas"/>
    <property type="match status" value="1"/>
</dbReference>
<keyword evidence="5 7" id="KW-0378">Hydrolase</keyword>
<dbReference type="Proteomes" id="UP000002191">
    <property type="component" value="Chromosome"/>
</dbReference>
<dbReference type="InterPro" id="IPR050793">
    <property type="entry name" value="CMP-NeuNAc_synthase"/>
</dbReference>
<protein>
    <submittedName>
        <fullName evidence="7">Haloacid dehalogenase domain protein hydrolase type 3</fullName>
    </submittedName>
</protein>
<dbReference type="InterPro" id="IPR036412">
    <property type="entry name" value="HAD-like_sf"/>
</dbReference>
<dbReference type="EMBL" id="CP002431">
    <property type="protein sequence ID" value="ADU61049.1"/>
    <property type="molecule type" value="Genomic_DNA"/>
</dbReference>
<reference evidence="8" key="1">
    <citation type="submission" date="2010-12" db="EMBL/GenBank/DDBJ databases">
        <title>Complete sequence of Desulfovibrio aespoeensis Aspo-2.</title>
        <authorList>
            <consortium name="US DOE Joint Genome Institute"/>
            <person name="Lucas S."/>
            <person name="Copeland A."/>
            <person name="Lapidus A."/>
            <person name="Cheng J.-F."/>
            <person name="Goodwin L."/>
            <person name="Pitluck S."/>
            <person name="Chertkov O."/>
            <person name="Misra M."/>
            <person name="Detter J.C."/>
            <person name="Han C."/>
            <person name="Tapia R."/>
            <person name="Land M."/>
            <person name="Hauser L."/>
            <person name="Kyrpides N."/>
            <person name="Ivanova N."/>
            <person name="Ovchinnikova G."/>
            <person name="Pedersen K."/>
            <person name="Jagevall S."/>
            <person name="Hazen T."/>
            <person name="Woyke T."/>
        </authorList>
    </citation>
    <scope>NUCLEOTIDE SEQUENCE [LARGE SCALE GENOMIC DNA]</scope>
    <source>
        <strain evidence="8">ATCC 700646 / DSM 10631 / Aspo-2</strain>
    </source>
</reference>
<evidence type="ECO:0000313" key="8">
    <source>
        <dbReference type="Proteomes" id="UP000002191"/>
    </source>
</evidence>
<dbReference type="Gene3D" id="3.10.180.10">
    <property type="entry name" value="2,3-Dihydroxybiphenyl 1,2-Dioxygenase, domain 1"/>
    <property type="match status" value="1"/>
</dbReference>
<dbReference type="STRING" id="643562.Daes_0020"/>
<dbReference type="CDD" id="cd06587">
    <property type="entry name" value="VOC"/>
    <property type="match status" value="1"/>
</dbReference>
<dbReference type="HOGENOM" id="CLU_955537_0_0_7"/>
<dbReference type="SFLD" id="SFLDG01138">
    <property type="entry name" value="C1.6.2:_Deoxy-d-mannose-octulo"/>
    <property type="match status" value="1"/>
</dbReference>
<dbReference type="Pfam" id="PF08282">
    <property type="entry name" value="Hydrolase_3"/>
    <property type="match status" value="1"/>
</dbReference>
<dbReference type="GO" id="GO:0008781">
    <property type="term" value="F:N-acylneuraminate cytidylyltransferase activity"/>
    <property type="evidence" value="ECO:0007669"/>
    <property type="project" value="TreeGrafter"/>
</dbReference>
<comment type="cofactor">
    <cofactor evidence="1">
        <name>Mg(2+)</name>
        <dbReference type="ChEBI" id="CHEBI:18420"/>
    </cofactor>
</comment>
<dbReference type="Gene3D" id="3.40.50.1000">
    <property type="entry name" value="HAD superfamily/HAD-like"/>
    <property type="match status" value="1"/>
</dbReference>
<evidence type="ECO:0000256" key="4">
    <source>
        <dbReference type="ARBA" id="ARBA00022723"/>
    </source>
</evidence>
<evidence type="ECO:0000313" key="7">
    <source>
        <dbReference type="EMBL" id="ADU61049.1"/>
    </source>
</evidence>
<dbReference type="GO" id="GO:0016788">
    <property type="term" value="F:hydrolase activity, acting on ester bonds"/>
    <property type="evidence" value="ECO:0007669"/>
    <property type="project" value="InterPro"/>
</dbReference>
<dbReference type="AlphaFoldDB" id="E6VTV7"/>